<protein>
    <submittedName>
        <fullName evidence="3">Filamentous hemagglutinin family protein</fullName>
    </submittedName>
</protein>
<comment type="caution">
    <text evidence="3">The sequence shown here is derived from an EMBL/GenBank/DDBJ whole genome shotgun (WGS) entry which is preliminary data.</text>
</comment>
<keyword evidence="1" id="KW-0732">Signal</keyword>
<reference evidence="3 4" key="1">
    <citation type="submission" date="2019-07" db="EMBL/GenBank/DDBJ databases">
        <title>Genomic Encyclopedia of Archaeal and Bacterial Type Strains, Phase II (KMG-II): from individual species to whole genera.</title>
        <authorList>
            <person name="Goeker M."/>
        </authorList>
    </citation>
    <scope>NUCLEOTIDE SEQUENCE [LARGE SCALE GENOMIC DNA]</scope>
    <source>
        <strain evidence="3 4">ATCC BAA-1139</strain>
    </source>
</reference>
<evidence type="ECO:0000313" key="4">
    <source>
        <dbReference type="Proteomes" id="UP000319449"/>
    </source>
</evidence>
<dbReference type="PANTHER" id="PTHR12338">
    <property type="entry name" value="AUTOTRANSPORTER"/>
    <property type="match status" value="1"/>
</dbReference>
<evidence type="ECO:0000259" key="2">
    <source>
        <dbReference type="SMART" id="SM00912"/>
    </source>
</evidence>
<feature type="chain" id="PRO_5021902927" evidence="1">
    <location>
        <begin position="23"/>
        <end position="3281"/>
    </location>
</feature>
<dbReference type="InterPro" id="IPR012334">
    <property type="entry name" value="Pectin_lyas_fold"/>
</dbReference>
<dbReference type="InterPro" id="IPR011050">
    <property type="entry name" value="Pectin_lyase_fold/virulence"/>
</dbReference>
<dbReference type="Pfam" id="PF05860">
    <property type="entry name" value="TPS"/>
    <property type="match status" value="1"/>
</dbReference>
<evidence type="ECO:0000313" key="3">
    <source>
        <dbReference type="EMBL" id="TWJ16696.1"/>
    </source>
</evidence>
<evidence type="ECO:0000256" key="1">
    <source>
        <dbReference type="SAM" id="SignalP"/>
    </source>
</evidence>
<accession>A0A562VFK8</accession>
<dbReference type="Pfam" id="PF12545">
    <property type="entry name" value="DUF3739"/>
    <property type="match status" value="1"/>
</dbReference>
<keyword evidence="4" id="KW-1185">Reference proteome</keyword>
<dbReference type="NCBIfam" id="TIGR01901">
    <property type="entry name" value="adhes_NPXG"/>
    <property type="match status" value="1"/>
</dbReference>
<proteinExistence type="predicted"/>
<dbReference type="SMART" id="SM00912">
    <property type="entry name" value="Haemagg_act"/>
    <property type="match status" value="1"/>
</dbReference>
<dbReference type="SUPFAM" id="SSF51126">
    <property type="entry name" value="Pectin lyase-like"/>
    <property type="match status" value="1"/>
</dbReference>
<feature type="domain" description="Filamentous haemagglutinin FhaB/tRNA nuclease CdiA-like TPS" evidence="2">
    <location>
        <begin position="51"/>
        <end position="161"/>
    </location>
</feature>
<dbReference type="EMBL" id="VLLN01000025">
    <property type="protein sequence ID" value="TWJ16696.1"/>
    <property type="molecule type" value="Genomic_DNA"/>
</dbReference>
<dbReference type="InterPro" id="IPR050909">
    <property type="entry name" value="Bact_Autotransporter_VF"/>
</dbReference>
<organism evidence="3 4">
    <name type="scientific">Geobacter argillaceus</name>
    <dbReference type="NCBI Taxonomy" id="345631"/>
    <lineage>
        <taxon>Bacteria</taxon>
        <taxon>Pseudomonadati</taxon>
        <taxon>Thermodesulfobacteriota</taxon>
        <taxon>Desulfuromonadia</taxon>
        <taxon>Geobacterales</taxon>
        <taxon>Geobacteraceae</taxon>
        <taxon>Geobacter</taxon>
    </lineage>
</organism>
<dbReference type="PANTHER" id="PTHR12338:SF5">
    <property type="entry name" value="ANTIGEN 43-RELATED"/>
    <property type="match status" value="1"/>
</dbReference>
<dbReference type="Proteomes" id="UP000319449">
    <property type="component" value="Unassembled WGS sequence"/>
</dbReference>
<dbReference type="InterPro" id="IPR008638">
    <property type="entry name" value="FhaB/CdiA-like_TPS"/>
</dbReference>
<dbReference type="Gene3D" id="2.160.20.10">
    <property type="entry name" value="Single-stranded right-handed beta-helix, Pectin lyase-like"/>
    <property type="match status" value="2"/>
</dbReference>
<gene>
    <name evidence="3" type="ORF">JN12_03268</name>
</gene>
<dbReference type="InterPro" id="IPR021026">
    <property type="entry name" value="Filamn_hemagglutn_DUF3739"/>
</dbReference>
<sequence length="3281" mass="333788">MKRIVASNIVLVLTASSVATHAAPQIPGFYGNVAPAGPAITTLPSLRSGSPDGVASITTDLSKNQMVINQNKPQATIDWNSFDIGAAATVAFSQKNDKGAPQQSWTALNRIYDQNPSRIYGRLSADGNIYLINTNGIIFGPGSQITAHSVLASSLAMTADDFTKGLLRFTADPGTSLGAVSNYGTISTDNGGSVFLIGPNVENYGSIDVPYGQIGLLAGNNVGLAPDPNLQSRTSSRWALVPTIDSDTSGTAVNRSSGRLTAAAGMVGMYGAAVQQDGIIRSVTAIKRNGEIELLARDRIVTGPGSSTASPIIDSTETVAVNTADQTARFTAGRIRLAGLTPAVPVKRIEHNGVIAAPAGEVDLVAGERVYLAAGSSIEADGVWNDKPAQDAAVVAQLTSVVLRDAQDQQNGTIKGATVTVDPHTGSNIGDISGALATREMTALDRSTTGGTINITVANGDLIARNGSLLSIAGGGTRYGTGTMESTRLLSGNSVYSLSTAPGTIAYDRVLGDYTHNSAKFGIVDRYKGVFYGGASGLKDYATNFTEGSNAGLLTLSAGSQVLDGAIRGGVERGVYQTLTAELADAYGQTKSSGLLEPTAGTLTIGTVFDPTFGLNNSTSNMITRQIVLTADTTPLSSGFDPVATPVDATRPTILSTRLINSAGLAAINLSANTSITTDRSAGIELRPGGVFSAVARRVEHNGRISAPSGTVKLFAADNATTYADTPDKEFDAAYGSKIYLASGSSISVAGERVDNLVNGSSQAPARLNGGKITVEDMTDNVSFIAGRGLAVNKGAVLDVSGGYVIDAGGKIKGGDAGSILLQGAALVANGDFRGFSLPGRKGGGITLQADNVEVSVATPFQLTRDFTATTPIPALSVNGGGESTAYLLVAGDRFAGTGMTNITLKSRNDLTIDSGVAMAPSQRKLQVPTAGGTSDQGGPAGNLYVTAGGQSGTDGTVPLSEVGASGMTLQAGQKLDGDNTNIVANAAARISVGANSLIRTAPGGTISIEGPGVDVAGTLEALAGKVSVKATNLDLNVLSGARISAAGYNRPDSTTVAKGVTTGYAPLAAGTVSLAANSGSLVLEERSIIDVSGSAPVTVASSSGTAQPVTTVAAGDPGTVNIGYMNSFTTAGLLKAGRSQQNLRGGTLAITDLGATKGLAITEKLVTGYLNSGFDNLTFQSAASIHLNGSMNLSVRRGLTLDAPQITGNGVDTVRISAPAIKLANSAADRPFATASAGQATLQLDSQWLDLEGDVALAGFSTADLSAGRDIRLADRLNSYQGNNRWSGRLATAGDLTLTADRIYPKMTFSQEVDNMGTLQTKSIPADFLISVGGKLTTFPSARPTSGLPVYSAGGSLTINAAGGFEHNGVMLAPLGTITINADPASAASSRVLLGQGSLLSTAGSTNVVYGFLDDNSSMRLSDKQNSLNTAGVAINGAPTKNITINGKELIVKEGAAIDVSAGGSLTAYSFQAGVEGSENPLTTPLTKQGRMVILPGNRYDMPGEAIYLNGGNGLPAGIYTVLPSSYAFLPGAYVITDIGVGKPGGGYQTTNGATVVSGYATIMGTDIRPAQLHYYSVRSATDVLKEGNFTKASLAAVDAGRITINPDTAILNGSLVAFPQSASGGGTLVFGGKSLTLQTDRAPFPPNFSFTDPLDQGLVGTLQVSGDALAGRGFREIDLGTASTERITLAPGSTLTAPVIAMTASSAITIGDGSRVRADRSQVMGPDGSFSPTGGTIAVTSGGSVSIGPSAELFAGSDLSLTAATLQLSGSLKGNQSSLHVVGTNLILGTDSATDALALGSGFFSSISGFSSIGLKSASDIRVKNDFNLAVSDTLTLDAPRIVADGTKAVTATFSGKRFELLNSGAVPASGAAAGGGTLRFSADSGTIGNGTVSLAGFSDYSFAVRNDLVFQGKGSLNTDNSLSISAARIMAGPYLLPTQPPSSQIAYQAANFRVDSGSGTLTLSNNGLAPAAGLPDRIGGSLSFQGRTVTSSADIELTAGRISLTATGSGLGEGVTLQNGAKVMATGYDYPAATDGKVEHEPGGVVTLRADNGVVAVAAGATVDVSAPGSGDAGNISLLAPVQGVNLVGKIKGNSSVQGRGGALTIDSNQIDFTGLAGKIQSGGFTNSVQLRARSGDVSIGNGLTLQAADVKLTADRGSVTLNGAIDASGARGGRVELNAGSNLTLNGTVNASGTTGKGGAVLLNVAAKDRSALPAEVNGSLTFAAGSGIDVSGPAGGGSVAFRAPQNDLSTDVNMNLNGTIRGASLVTAEAVKAHLYQSDLTINSILQNSLTASDVTPFSITSDRLLNGLGQIGWNAGSFYLLPGIELQSIGNIVFANDWDLTGVRTGSGVPGALTLRAAGNLTIARKLVDFPTPFASLPGLTGRTSWGVNLIAGSDLGSSDLTAVNRGTGTLTIGNATGTALVYTESAPVRFASGSDSSFLKGNASYYMINGDLSYTLGSYSGAITGTTGGSLSVNGGAVETATGDISLRVGGDLNLAVTAAAGSIRTTGYHAAVNGQSYTSYYSRYWEYAGGGDLRLDVAGKVTGQVNASAWDLITSLRTATSGNYWSASYAGRGVSKPTTGLAAMGGGSLYVRSGDDFMSQAGTFGNVDPGNLTIYAGGDLKGRFVVRGGEGVLHAGGTIADPTTGAGVVIESFGSKLSVIAQGNVTLGTVYNPTIAGKAAFWSPQYAPDARLFAQAVNGDLVITATNKYSTLGTSSQTWREQILPPSLFLTAGRDILVNNQISLAPSNSGNLQITAGRDIDGNYSFNGNNAKAIVAMSDADPEKFYGGDKTLSDSSFFFVNTHYNTNAQRNQSVSINAGRDLRNLQIFLPVKADVSAGRDIRDIHYVGQNLGNTDISRVWAGRDIYFSSATGSNQTQTGLEQGGAGAFMVQAGRNIDLGGSNGIQTYGNAFNLATLNPDKGSDLYVVAGSADRKDPASMTSLFDGDGTNGQKGLREYGTEYSELKAAGNAVAAQQRIDEARSQLIVPFYGTRSDSGVGIINMTSSQISTNSGKDAIYLLAKGDINVGKSALILDKQLAAKLQKNTGIYTAKGGMIDIFSGGDVNVNESRVMTFMGGDITVWSDRGNVNAGRGSRTAVSTDPPSLQLLPGTGGDTGMPPQYQVVFTPPAVGSGLRALTYAAKLGDTAPQAGDIYLFAPEGNIDAGEAGIAGGKITLGATQVLNSQNISFSAGSVGVPTSSGSSVSIGALSGAGGVTDSSRMIEQTSAGTAKDKALRTGTQVVDDFMSKFLDIKVLNFDTDTTDSKDDRDKEKKE</sequence>
<feature type="signal peptide" evidence="1">
    <location>
        <begin position="1"/>
        <end position="22"/>
    </location>
</feature>
<name>A0A562VFK8_9BACT</name>